<evidence type="ECO:0000256" key="3">
    <source>
        <dbReference type="ARBA" id="ARBA00022525"/>
    </source>
</evidence>
<dbReference type="Proteomes" id="UP001562425">
    <property type="component" value="Unassembled WGS sequence"/>
</dbReference>
<sequence>MSTRSFHRDRIIASWICDGFYGSPILLPHERLTSLGIKEIYLPHCESELIFTTAKHDKCDIRKLEVTMETDEKKVYVKCVLESFQYLTGRDKFDGQALLRDYHQVEIKDRDKAVLESYQNCIKNYGYTTNPIKILDCIASDKDFSKVINAKREKNKHWQPGWMQACC</sequence>
<keyword evidence="3" id="KW-0964">Secreted</keyword>
<evidence type="ECO:0000313" key="4">
    <source>
        <dbReference type="EMBL" id="KAL1376254.1"/>
    </source>
</evidence>
<keyword evidence="5" id="KW-1185">Reference proteome</keyword>
<gene>
    <name evidence="4" type="ORF">pipiens_001580</name>
</gene>
<comment type="similarity">
    <text evidence="2">Belongs to the PBP/GOBP family.</text>
</comment>
<evidence type="ECO:0000256" key="1">
    <source>
        <dbReference type="ARBA" id="ARBA00004613"/>
    </source>
</evidence>
<dbReference type="SUPFAM" id="SSF47565">
    <property type="entry name" value="Insect pheromone/odorant-binding proteins"/>
    <property type="match status" value="1"/>
</dbReference>
<accession>A0ABD1CJZ1</accession>
<reference evidence="4 5" key="1">
    <citation type="submission" date="2024-05" db="EMBL/GenBank/DDBJ databases">
        <title>Culex pipiens pipiens assembly and annotation.</title>
        <authorList>
            <person name="Alout H."/>
            <person name="Durand T."/>
        </authorList>
    </citation>
    <scope>NUCLEOTIDE SEQUENCE [LARGE SCALE GENOMIC DNA]</scope>
    <source>
        <strain evidence="4">HA-2024</strain>
        <tissue evidence="4">Whole body</tissue>
    </source>
</reference>
<dbReference type="InterPro" id="IPR036728">
    <property type="entry name" value="PBP_GOBP_sf"/>
</dbReference>
<organism evidence="4 5">
    <name type="scientific">Culex pipiens pipiens</name>
    <name type="common">Northern house mosquito</name>
    <dbReference type="NCBI Taxonomy" id="38569"/>
    <lineage>
        <taxon>Eukaryota</taxon>
        <taxon>Metazoa</taxon>
        <taxon>Ecdysozoa</taxon>
        <taxon>Arthropoda</taxon>
        <taxon>Hexapoda</taxon>
        <taxon>Insecta</taxon>
        <taxon>Pterygota</taxon>
        <taxon>Neoptera</taxon>
        <taxon>Endopterygota</taxon>
        <taxon>Diptera</taxon>
        <taxon>Nematocera</taxon>
        <taxon>Culicoidea</taxon>
        <taxon>Culicidae</taxon>
        <taxon>Culicinae</taxon>
        <taxon>Culicini</taxon>
        <taxon>Culex</taxon>
        <taxon>Culex</taxon>
    </lineage>
</organism>
<proteinExistence type="inferred from homology"/>
<comment type="caution">
    <text evidence="4">The sequence shown here is derived from an EMBL/GenBank/DDBJ whole genome shotgun (WGS) entry which is preliminary data.</text>
</comment>
<dbReference type="Gene3D" id="1.10.238.20">
    <property type="entry name" value="Pheromone/general odorant binding protein domain"/>
    <property type="match status" value="1"/>
</dbReference>
<name>A0ABD1CJZ1_CULPP</name>
<dbReference type="EMBL" id="JBEHCU010011815">
    <property type="protein sequence ID" value="KAL1376254.1"/>
    <property type="molecule type" value="Genomic_DNA"/>
</dbReference>
<comment type="subcellular location">
    <subcellularLocation>
        <location evidence="1">Secreted</location>
    </subcellularLocation>
</comment>
<dbReference type="GO" id="GO:0005576">
    <property type="term" value="C:extracellular region"/>
    <property type="evidence" value="ECO:0007669"/>
    <property type="project" value="UniProtKB-SubCell"/>
</dbReference>
<dbReference type="AlphaFoldDB" id="A0ABD1CJZ1"/>
<protein>
    <submittedName>
        <fullName evidence="4">Uncharacterized protein</fullName>
    </submittedName>
</protein>
<evidence type="ECO:0000256" key="2">
    <source>
        <dbReference type="ARBA" id="ARBA00008098"/>
    </source>
</evidence>
<evidence type="ECO:0000313" key="5">
    <source>
        <dbReference type="Proteomes" id="UP001562425"/>
    </source>
</evidence>